<organism evidence="1 2">
    <name type="scientific">Christensenella minuta</name>
    <dbReference type="NCBI Taxonomy" id="626937"/>
    <lineage>
        <taxon>Bacteria</taxon>
        <taxon>Bacillati</taxon>
        <taxon>Bacillota</taxon>
        <taxon>Clostridia</taxon>
        <taxon>Christensenellales</taxon>
        <taxon>Christensenellaceae</taxon>
        <taxon>Christensenella</taxon>
    </lineage>
</organism>
<gene>
    <name evidence="1" type="ORF">HMPREF3293_00647</name>
</gene>
<keyword evidence="2" id="KW-1185">Reference proteome</keyword>
<proteinExistence type="predicted"/>
<evidence type="ECO:0000313" key="2">
    <source>
        <dbReference type="Proteomes" id="UP000070366"/>
    </source>
</evidence>
<dbReference type="EMBL" id="LSZW01000040">
    <property type="protein sequence ID" value="KXK66604.1"/>
    <property type="molecule type" value="Genomic_DNA"/>
</dbReference>
<accession>A0A136Q7P2</accession>
<protein>
    <submittedName>
        <fullName evidence="1">Uncharacterized protein</fullName>
    </submittedName>
</protein>
<name>A0A136Q7P2_9FIRM</name>
<comment type="caution">
    <text evidence="1">The sequence shown here is derived from an EMBL/GenBank/DDBJ whole genome shotgun (WGS) entry which is preliminary data.</text>
</comment>
<dbReference type="STRING" id="626937.HMPREF3293_00647"/>
<reference evidence="1 2" key="1">
    <citation type="submission" date="2016-02" db="EMBL/GenBank/DDBJ databases">
        <authorList>
            <person name="Wen L."/>
            <person name="He K."/>
            <person name="Yang H."/>
        </authorList>
    </citation>
    <scope>NUCLEOTIDE SEQUENCE [LARGE SCALE GENOMIC DNA]</scope>
    <source>
        <strain evidence="1 2">DSM 22607</strain>
    </source>
</reference>
<dbReference type="Proteomes" id="UP000070366">
    <property type="component" value="Unassembled WGS sequence"/>
</dbReference>
<dbReference type="AlphaFoldDB" id="A0A136Q7P2"/>
<sequence>MRFHLAGFGCGNLPGRGFYFARGTARFIPVFVLHLQKVFQFPNQIVAFIEHFARKRFAQPYNGIPDNTAGKTVYPVAFSFAFPAQVWFKHPFHRLVKPDVLC</sequence>
<evidence type="ECO:0000313" key="1">
    <source>
        <dbReference type="EMBL" id="KXK66604.1"/>
    </source>
</evidence>